<comment type="caution">
    <text evidence="9">The sequence shown here is derived from an EMBL/GenBank/DDBJ whole genome shotgun (WGS) entry which is preliminary data.</text>
</comment>
<evidence type="ECO:0000256" key="2">
    <source>
        <dbReference type="ARBA" id="ARBA00011344"/>
    </source>
</evidence>
<dbReference type="Gene3D" id="3.10.450.50">
    <property type="match status" value="1"/>
</dbReference>
<keyword evidence="3" id="KW-0805">Transcription regulation</keyword>
<dbReference type="InterPro" id="IPR013325">
    <property type="entry name" value="RNA_pol_sigma_r2"/>
</dbReference>
<feature type="compositionally biased region" description="Low complexity" evidence="6">
    <location>
        <begin position="13"/>
        <end position="22"/>
    </location>
</feature>
<evidence type="ECO:0000259" key="8">
    <source>
        <dbReference type="Pfam" id="PF08281"/>
    </source>
</evidence>
<evidence type="ECO:0000256" key="5">
    <source>
        <dbReference type="ARBA" id="ARBA00023163"/>
    </source>
</evidence>
<dbReference type="InterPro" id="IPR052704">
    <property type="entry name" value="ECF_Sigma-70_Domain"/>
</dbReference>
<dbReference type="Gene3D" id="1.10.10.10">
    <property type="entry name" value="Winged helix-like DNA-binding domain superfamily/Winged helix DNA-binding domain"/>
    <property type="match status" value="1"/>
</dbReference>
<evidence type="ECO:0000259" key="7">
    <source>
        <dbReference type="Pfam" id="PF04542"/>
    </source>
</evidence>
<dbReference type="InterPro" id="IPR013324">
    <property type="entry name" value="RNA_pol_sigma_r3/r4-like"/>
</dbReference>
<organism evidence="9 10">
    <name type="scientific">Agromyces rhizosphaerae</name>
    <dbReference type="NCBI Taxonomy" id="88374"/>
    <lineage>
        <taxon>Bacteria</taxon>
        <taxon>Bacillati</taxon>
        <taxon>Actinomycetota</taxon>
        <taxon>Actinomycetes</taxon>
        <taxon>Micrococcales</taxon>
        <taxon>Microbacteriaceae</taxon>
        <taxon>Agromyces</taxon>
    </lineage>
</organism>
<dbReference type="NCBIfam" id="NF007214">
    <property type="entry name" value="PRK09636.1"/>
    <property type="match status" value="1"/>
</dbReference>
<keyword evidence="10" id="KW-1185">Reference proteome</keyword>
<dbReference type="Pfam" id="PF08281">
    <property type="entry name" value="Sigma70_r4_2"/>
    <property type="match status" value="1"/>
</dbReference>
<dbReference type="GO" id="GO:0016987">
    <property type="term" value="F:sigma factor activity"/>
    <property type="evidence" value="ECO:0007669"/>
    <property type="project" value="UniProtKB-KW"/>
</dbReference>
<dbReference type="InterPro" id="IPR014284">
    <property type="entry name" value="RNA_pol_sigma-70_dom"/>
</dbReference>
<dbReference type="InterPro" id="IPR007627">
    <property type="entry name" value="RNA_pol_sigma70_r2"/>
</dbReference>
<dbReference type="Gene3D" id="1.10.1740.10">
    <property type="match status" value="1"/>
</dbReference>
<sequence length="329" mass="35298">MAMETEPGERGEQGTADAAEGDAGAKTDEADAARLDAAAIDAERTGLMRLAYRMLGTVADAEDAVQETYARWYRLDEADRDAIENPAAWLTRAASRVCLDLLGSARARRERYVGEWLPEPVPGDSVLAAAPAPDPLDRVTLDDSVSTALLVVLESLTPAERVAFVLHDVFAMPFAEIGEIVGRSPEACRQLASSARRHVRERRDGTATREHHDRVVQAFLAAAGTGDLATLTAVLDPDVVLRADGGGVASAARRPVVGADRVARYLLGLQEKRAHEGLEFDLREGPDGLAVRITVGGAVDSVIVLGVAGERITDLWIMRNPAKLGLWQH</sequence>
<dbReference type="InterPro" id="IPR036388">
    <property type="entry name" value="WH-like_DNA-bd_sf"/>
</dbReference>
<reference evidence="9" key="1">
    <citation type="submission" date="2022-12" db="EMBL/GenBank/DDBJ databases">
        <title>Reference genome sequencing for broad-spectrum identification of bacterial and archaeal isolates by mass spectrometry.</title>
        <authorList>
            <person name="Sekiguchi Y."/>
            <person name="Tourlousse D.M."/>
        </authorList>
    </citation>
    <scope>NUCLEOTIDE SEQUENCE</scope>
    <source>
        <strain evidence="9">14</strain>
    </source>
</reference>
<dbReference type="EMBL" id="BSDP01000001">
    <property type="protein sequence ID" value="GLI26332.1"/>
    <property type="molecule type" value="Genomic_DNA"/>
</dbReference>
<feature type="region of interest" description="Disordered" evidence="6">
    <location>
        <begin position="1"/>
        <end position="28"/>
    </location>
</feature>
<keyword evidence="5" id="KW-0804">Transcription</keyword>
<protein>
    <submittedName>
        <fullName evidence="9">RNA polymerase sigma24 factor</fullName>
    </submittedName>
</protein>
<dbReference type="InterPro" id="IPR013249">
    <property type="entry name" value="RNA_pol_sigma70_r4_t2"/>
</dbReference>
<dbReference type="GO" id="GO:0006352">
    <property type="term" value="P:DNA-templated transcription initiation"/>
    <property type="evidence" value="ECO:0007669"/>
    <property type="project" value="InterPro"/>
</dbReference>
<comment type="similarity">
    <text evidence="1">Belongs to the sigma-70 factor family. ECF subfamily.</text>
</comment>
<name>A0A9W6CW49_9MICO</name>
<dbReference type="Proteomes" id="UP001144396">
    <property type="component" value="Unassembled WGS sequence"/>
</dbReference>
<feature type="domain" description="RNA polymerase sigma-70 region 2" evidence="7">
    <location>
        <begin position="43"/>
        <end position="106"/>
    </location>
</feature>
<dbReference type="AlphaFoldDB" id="A0A9W6CW49"/>
<dbReference type="NCBIfam" id="TIGR02937">
    <property type="entry name" value="sigma70-ECF"/>
    <property type="match status" value="1"/>
</dbReference>
<dbReference type="InterPro" id="IPR032710">
    <property type="entry name" value="NTF2-like_dom_sf"/>
</dbReference>
<evidence type="ECO:0000256" key="1">
    <source>
        <dbReference type="ARBA" id="ARBA00010641"/>
    </source>
</evidence>
<accession>A0A9W6CW49</accession>
<feature type="domain" description="RNA polymerase sigma factor 70 region 4 type 2" evidence="8">
    <location>
        <begin position="148"/>
        <end position="198"/>
    </location>
</feature>
<evidence type="ECO:0000313" key="10">
    <source>
        <dbReference type="Proteomes" id="UP001144396"/>
    </source>
</evidence>
<evidence type="ECO:0000256" key="4">
    <source>
        <dbReference type="ARBA" id="ARBA00023082"/>
    </source>
</evidence>
<keyword evidence="4" id="KW-0731">Sigma factor</keyword>
<dbReference type="SUPFAM" id="SSF88946">
    <property type="entry name" value="Sigma2 domain of RNA polymerase sigma factors"/>
    <property type="match status" value="1"/>
</dbReference>
<dbReference type="PANTHER" id="PTHR30173">
    <property type="entry name" value="SIGMA 19 FACTOR"/>
    <property type="match status" value="1"/>
</dbReference>
<dbReference type="SUPFAM" id="SSF88659">
    <property type="entry name" value="Sigma3 and sigma4 domains of RNA polymerase sigma factors"/>
    <property type="match status" value="1"/>
</dbReference>
<evidence type="ECO:0000256" key="3">
    <source>
        <dbReference type="ARBA" id="ARBA00023015"/>
    </source>
</evidence>
<comment type="subunit">
    <text evidence="2">Interacts transiently with the RNA polymerase catalytic core formed by RpoA, RpoB, RpoC and RpoZ (2 alpha, 1 beta, 1 beta' and 1 omega subunit) to form the RNA polymerase holoenzyme that can initiate transcription.</text>
</comment>
<dbReference type="SUPFAM" id="SSF54427">
    <property type="entry name" value="NTF2-like"/>
    <property type="match status" value="1"/>
</dbReference>
<proteinExistence type="inferred from homology"/>
<dbReference type="GO" id="GO:0003677">
    <property type="term" value="F:DNA binding"/>
    <property type="evidence" value="ECO:0007669"/>
    <property type="project" value="InterPro"/>
</dbReference>
<gene>
    <name evidence="9" type="ORF">ARHIZOSPH14_05740</name>
</gene>
<dbReference type="Pfam" id="PF04542">
    <property type="entry name" value="Sigma70_r2"/>
    <property type="match status" value="1"/>
</dbReference>
<dbReference type="PANTHER" id="PTHR30173:SF43">
    <property type="entry name" value="ECF RNA POLYMERASE SIGMA FACTOR SIGI-RELATED"/>
    <property type="match status" value="1"/>
</dbReference>
<evidence type="ECO:0000256" key="6">
    <source>
        <dbReference type="SAM" id="MobiDB-lite"/>
    </source>
</evidence>
<evidence type="ECO:0000313" key="9">
    <source>
        <dbReference type="EMBL" id="GLI26332.1"/>
    </source>
</evidence>